<dbReference type="InterPro" id="IPR036388">
    <property type="entry name" value="WH-like_DNA-bd_sf"/>
</dbReference>
<feature type="compositionally biased region" description="Low complexity" evidence="4">
    <location>
        <begin position="347"/>
        <end position="363"/>
    </location>
</feature>
<dbReference type="PANTHER" id="PTHR43191:SF2">
    <property type="entry name" value="RRNA METHYLTRANSFERASE 3, MITOCHONDRIAL"/>
    <property type="match status" value="1"/>
</dbReference>
<dbReference type="SUPFAM" id="SSF75217">
    <property type="entry name" value="alpha/beta knot"/>
    <property type="match status" value="1"/>
</dbReference>
<dbReference type="InterPro" id="IPR036390">
    <property type="entry name" value="WH_DNA-bd_sf"/>
</dbReference>
<dbReference type="Gene3D" id="1.10.10.10">
    <property type="entry name" value="Winged helix-like DNA-binding domain superfamily/Winged helix DNA-binding domain"/>
    <property type="match status" value="1"/>
</dbReference>
<dbReference type="GO" id="GO:0003723">
    <property type="term" value="F:RNA binding"/>
    <property type="evidence" value="ECO:0007669"/>
    <property type="project" value="InterPro"/>
</dbReference>
<feature type="region of interest" description="Disordered" evidence="4">
    <location>
        <begin position="344"/>
        <end position="363"/>
    </location>
</feature>
<dbReference type="OrthoDB" id="3190829at2"/>
<feature type="region of interest" description="Disordered" evidence="4">
    <location>
        <begin position="410"/>
        <end position="435"/>
    </location>
</feature>
<dbReference type="RefSeq" id="WP_083105613.1">
    <property type="nucleotide sequence ID" value="NZ_CP020569.1"/>
</dbReference>
<dbReference type="AlphaFoldDB" id="A0A1V0TS07"/>
<protein>
    <recommendedName>
        <fullName evidence="5">HTH marR-type domain-containing protein</fullName>
    </recommendedName>
</protein>
<dbReference type="InterPro" id="IPR029064">
    <property type="entry name" value="Ribosomal_eL30-like_sf"/>
</dbReference>
<evidence type="ECO:0000313" key="6">
    <source>
        <dbReference type="EMBL" id="ARF55726.1"/>
    </source>
</evidence>
<dbReference type="PANTHER" id="PTHR43191">
    <property type="entry name" value="RRNA METHYLTRANSFERASE 3"/>
    <property type="match status" value="1"/>
</dbReference>
<dbReference type="InterPro" id="IPR000835">
    <property type="entry name" value="HTH_MarR-typ"/>
</dbReference>
<keyword evidence="3" id="KW-0808">Transferase</keyword>
<dbReference type="InterPro" id="IPR029028">
    <property type="entry name" value="Alpha/beta_knot_MTases"/>
</dbReference>
<dbReference type="Proteomes" id="UP000192726">
    <property type="component" value="Chromosome"/>
</dbReference>
<evidence type="ECO:0000313" key="7">
    <source>
        <dbReference type="Proteomes" id="UP000192726"/>
    </source>
</evidence>
<dbReference type="EMBL" id="CP020569">
    <property type="protein sequence ID" value="ARF55726.1"/>
    <property type="molecule type" value="Genomic_DNA"/>
</dbReference>
<dbReference type="SUPFAM" id="SSF55315">
    <property type="entry name" value="L30e-like"/>
    <property type="match status" value="1"/>
</dbReference>
<dbReference type="Pfam" id="PF22435">
    <property type="entry name" value="MRM3-like_sub_bind"/>
    <property type="match status" value="1"/>
</dbReference>
<dbReference type="InterPro" id="IPR029026">
    <property type="entry name" value="tRNA_m1G_MTases_N"/>
</dbReference>
<keyword evidence="7" id="KW-1185">Reference proteome</keyword>
<accession>A0A1V0TS07</accession>
<organism evidence="6 7">
    <name type="scientific">Streptomyces gilvosporeus</name>
    <dbReference type="NCBI Taxonomy" id="553510"/>
    <lineage>
        <taxon>Bacteria</taxon>
        <taxon>Bacillati</taxon>
        <taxon>Actinomycetota</taxon>
        <taxon>Actinomycetes</taxon>
        <taxon>Kitasatosporales</taxon>
        <taxon>Streptomycetaceae</taxon>
        <taxon>Streptomyces</taxon>
    </lineage>
</organism>
<dbReference type="Gene3D" id="3.40.1280.10">
    <property type="match status" value="1"/>
</dbReference>
<dbReference type="SUPFAM" id="SSF46785">
    <property type="entry name" value="Winged helix' DNA-binding domain"/>
    <property type="match status" value="1"/>
</dbReference>
<proteinExistence type="inferred from homology"/>
<dbReference type="Pfam" id="PF00588">
    <property type="entry name" value="SpoU_methylase"/>
    <property type="match status" value="1"/>
</dbReference>
<feature type="domain" description="HTH marR-type" evidence="5">
    <location>
        <begin position="257"/>
        <end position="408"/>
    </location>
</feature>
<dbReference type="InterPro" id="IPR001537">
    <property type="entry name" value="SpoU_MeTrfase"/>
</dbReference>
<evidence type="ECO:0000256" key="3">
    <source>
        <dbReference type="ARBA" id="ARBA00022679"/>
    </source>
</evidence>
<dbReference type="InterPro" id="IPR053888">
    <property type="entry name" value="MRM3-like_sub_bind"/>
</dbReference>
<evidence type="ECO:0000256" key="1">
    <source>
        <dbReference type="ARBA" id="ARBA00007228"/>
    </source>
</evidence>
<sequence length="435" mass="45269">MGVSGVIESIKDERIAAARALATRAGRMAAGRCLIEGVSLIRQAVAAGAGLEYVLCAAGADEPALGAELAGAGVPVYAVRDGLMRKITGGTKPVGWVAVAAWSGEVGPAAPYGDFAVVCEGVADPGNLGTIVRTARALGVRDVVLTDEATDLSSRRVLDAARGAVLGCRVRRFADPEGAVASLREAGFQIVVTSPRGSHVQSMAPLRGRKLALVVGSETDGVGAATLAAADLVVQIPMAGAVESLNVGVAAGISIYELRMGMILSMLTDRIRDTLGRNLTLGGHLVRQAFDAHLRRIGDLDSAQAVLLMVLACERSAPLDRLRRDVGVDTEELASLLAPLRDRGYVTTTGDGPDPGGPAEPAAGITAEGERAVAGLWAVQERVEEELYAGFTPEEREQLRDLLHRVQENAIRMAEAGDRDRDRDGDGDGGPPPAR</sequence>
<feature type="compositionally biased region" description="Basic and acidic residues" evidence="4">
    <location>
        <begin position="415"/>
        <end position="426"/>
    </location>
</feature>
<reference evidence="6 7" key="1">
    <citation type="submission" date="2017-04" db="EMBL/GenBank/DDBJ databases">
        <title>Complete Genome Sequence of Streptomyces gilvosporeus F607, a Capable Producer of Natamycin.</title>
        <authorList>
            <person name="Zong G."/>
            <person name="Zhong C."/>
            <person name="Fu J."/>
            <person name="Qin R."/>
            <person name="Cao G."/>
        </authorList>
    </citation>
    <scope>NUCLEOTIDE SEQUENCE [LARGE SCALE GENOMIC DNA]</scope>
    <source>
        <strain evidence="6 7">F607</strain>
    </source>
</reference>
<dbReference type="KEGG" id="sgv:B1H19_17455"/>
<dbReference type="GO" id="GO:0008173">
    <property type="term" value="F:RNA methyltransferase activity"/>
    <property type="evidence" value="ECO:0007669"/>
    <property type="project" value="InterPro"/>
</dbReference>
<keyword evidence="2" id="KW-0489">Methyltransferase</keyword>
<dbReference type="CDD" id="cd18095">
    <property type="entry name" value="SpoU-like_rRNA-MTase"/>
    <property type="match status" value="1"/>
</dbReference>
<evidence type="ECO:0000256" key="4">
    <source>
        <dbReference type="SAM" id="MobiDB-lite"/>
    </source>
</evidence>
<dbReference type="GO" id="GO:0006396">
    <property type="term" value="P:RNA processing"/>
    <property type="evidence" value="ECO:0007669"/>
    <property type="project" value="InterPro"/>
</dbReference>
<name>A0A1V0TS07_9ACTN</name>
<dbReference type="InterPro" id="IPR051259">
    <property type="entry name" value="rRNA_Methyltransferase"/>
</dbReference>
<dbReference type="GO" id="GO:0032259">
    <property type="term" value="P:methylation"/>
    <property type="evidence" value="ECO:0007669"/>
    <property type="project" value="UniProtKB-KW"/>
</dbReference>
<comment type="similarity">
    <text evidence="1">Belongs to the class IV-like SAM-binding methyltransferase superfamily. RNA methyltransferase TrmH family.</text>
</comment>
<dbReference type="PROSITE" id="PS50995">
    <property type="entry name" value="HTH_MARR_2"/>
    <property type="match status" value="1"/>
</dbReference>
<dbReference type="STRING" id="553510.B1H19_17455"/>
<dbReference type="GO" id="GO:0003700">
    <property type="term" value="F:DNA-binding transcription factor activity"/>
    <property type="evidence" value="ECO:0007669"/>
    <property type="project" value="InterPro"/>
</dbReference>
<evidence type="ECO:0000259" key="5">
    <source>
        <dbReference type="PROSITE" id="PS50995"/>
    </source>
</evidence>
<gene>
    <name evidence="6" type="ORF">B1H19_17455</name>
</gene>
<evidence type="ECO:0000256" key="2">
    <source>
        <dbReference type="ARBA" id="ARBA00022603"/>
    </source>
</evidence>
<dbReference type="Gene3D" id="3.30.1330.30">
    <property type="match status" value="1"/>
</dbReference>